<accession>A0A9D4Z6E3</accession>
<evidence type="ECO:0000313" key="1">
    <source>
        <dbReference type="EMBL" id="KAI5061421.1"/>
    </source>
</evidence>
<name>A0A9D4Z6E3_ADICA</name>
<sequence>MYKEKEEESVGRSPAKSSWGTLAWRKTLSPMLGLRGKQKKKKKEIKCYSGLHGQINRRNFDNAIMRVANNHEEHLLYNNVINANDGISVVSVNRLYHCGINYALWARI</sequence>
<comment type="caution">
    <text evidence="1">The sequence shown here is derived from an EMBL/GenBank/DDBJ whole genome shotgun (WGS) entry which is preliminary data.</text>
</comment>
<gene>
    <name evidence="1" type="ORF">GOP47_0023926</name>
</gene>
<organism evidence="1 2">
    <name type="scientific">Adiantum capillus-veneris</name>
    <name type="common">Maidenhair fern</name>
    <dbReference type="NCBI Taxonomy" id="13818"/>
    <lineage>
        <taxon>Eukaryota</taxon>
        <taxon>Viridiplantae</taxon>
        <taxon>Streptophyta</taxon>
        <taxon>Embryophyta</taxon>
        <taxon>Tracheophyta</taxon>
        <taxon>Polypodiopsida</taxon>
        <taxon>Polypodiidae</taxon>
        <taxon>Polypodiales</taxon>
        <taxon>Pteridineae</taxon>
        <taxon>Pteridaceae</taxon>
        <taxon>Vittarioideae</taxon>
        <taxon>Adiantum</taxon>
    </lineage>
</organism>
<dbReference type="EMBL" id="JABFUD020000023">
    <property type="protein sequence ID" value="KAI5061421.1"/>
    <property type="molecule type" value="Genomic_DNA"/>
</dbReference>
<proteinExistence type="predicted"/>
<reference evidence="1" key="1">
    <citation type="submission" date="2021-01" db="EMBL/GenBank/DDBJ databases">
        <title>Adiantum capillus-veneris genome.</title>
        <authorList>
            <person name="Fang Y."/>
            <person name="Liao Q."/>
        </authorList>
    </citation>
    <scope>NUCLEOTIDE SEQUENCE</scope>
    <source>
        <strain evidence="1">H3</strain>
        <tissue evidence="1">Leaf</tissue>
    </source>
</reference>
<dbReference type="AlphaFoldDB" id="A0A9D4Z6E3"/>
<keyword evidence="2" id="KW-1185">Reference proteome</keyword>
<evidence type="ECO:0000313" key="2">
    <source>
        <dbReference type="Proteomes" id="UP000886520"/>
    </source>
</evidence>
<protein>
    <submittedName>
        <fullName evidence="1">Uncharacterized protein</fullName>
    </submittedName>
</protein>
<dbReference type="Proteomes" id="UP000886520">
    <property type="component" value="Chromosome 23"/>
</dbReference>